<keyword evidence="2" id="KW-1185">Reference proteome</keyword>
<dbReference type="Proteomes" id="UP000198403">
    <property type="component" value="Unassembled WGS sequence"/>
</dbReference>
<sequence>MLDTAEARLWAALRAGRRDDVVHAVLALPQDRRRRLRPHVRRHDRLVSSEPIGAHAPTGEWDGELRPWHHSAATAAVLGGSTVDQAVTYAPLDLPDARDLPKALFPGHLEAFTREWSARFLRNPKAWDRLRGIEAQFDWAHEGLIPAPVDPGAVLFLITRAQGTLDGPDLLRYLEARPVLIDVTLRRIFDVDGIPGASLAQRDQAIAEGRRMDDFVIPELIHRGHWTADFVRDGIDRALARGQTPYLARWFAGLAAQVSRPAE</sequence>
<accession>A0A238W2Q5</accession>
<proteinExistence type="predicted"/>
<organism evidence="1 2">
    <name type="scientific">Blastococcus mobilis</name>
    <dbReference type="NCBI Taxonomy" id="1938746"/>
    <lineage>
        <taxon>Bacteria</taxon>
        <taxon>Bacillati</taxon>
        <taxon>Actinomycetota</taxon>
        <taxon>Actinomycetes</taxon>
        <taxon>Geodermatophilales</taxon>
        <taxon>Geodermatophilaceae</taxon>
        <taxon>Blastococcus</taxon>
    </lineage>
</organism>
<dbReference type="OrthoDB" id="5145832at2"/>
<dbReference type="RefSeq" id="WP_089335864.1">
    <property type="nucleotide sequence ID" value="NZ_FZNO01000006.1"/>
</dbReference>
<dbReference type="AlphaFoldDB" id="A0A238W2Q5"/>
<gene>
    <name evidence="1" type="ORF">SAMN06272737_10643</name>
</gene>
<name>A0A238W2Q5_9ACTN</name>
<evidence type="ECO:0000313" key="2">
    <source>
        <dbReference type="Proteomes" id="UP000198403"/>
    </source>
</evidence>
<reference evidence="1" key="1">
    <citation type="submission" date="2017-06" db="EMBL/GenBank/DDBJ databases">
        <authorList>
            <person name="Kim H.J."/>
            <person name="Triplett B.A."/>
        </authorList>
    </citation>
    <scope>NUCLEOTIDE SEQUENCE [LARGE SCALE GENOMIC DNA]</scope>
    <source>
        <strain evidence="1">DSM 44272</strain>
    </source>
</reference>
<evidence type="ECO:0000313" key="1">
    <source>
        <dbReference type="EMBL" id="SNR40681.1"/>
    </source>
</evidence>
<dbReference type="EMBL" id="FZNO01000006">
    <property type="protein sequence ID" value="SNR40681.1"/>
    <property type="molecule type" value="Genomic_DNA"/>
</dbReference>
<protein>
    <submittedName>
        <fullName evidence="1">Uncharacterized protein</fullName>
    </submittedName>
</protein>